<reference evidence="13 14" key="1">
    <citation type="submission" date="2016-03" db="EMBL/GenBank/DDBJ databases">
        <title>Complete genome sequence of Pedobacter cryoconitis PAMC 27485.</title>
        <authorList>
            <person name="Lee J."/>
            <person name="Kim O.-S."/>
        </authorList>
    </citation>
    <scope>NUCLEOTIDE SEQUENCE [LARGE SCALE GENOMIC DNA]</scope>
    <source>
        <strain evidence="13 14">PAMC 27485</strain>
    </source>
</reference>
<dbReference type="InterPro" id="IPR001294">
    <property type="entry name" value="Phytochrome"/>
</dbReference>
<dbReference type="PANTHER" id="PTHR43065:SF10">
    <property type="entry name" value="PEROXIDE STRESS-ACTIVATED HISTIDINE KINASE MAK3"/>
    <property type="match status" value="1"/>
</dbReference>
<dbReference type="EMBL" id="CP014504">
    <property type="protein sequence ID" value="AMP98998.1"/>
    <property type="molecule type" value="Genomic_DNA"/>
</dbReference>
<evidence type="ECO:0000256" key="5">
    <source>
        <dbReference type="ARBA" id="ARBA00022741"/>
    </source>
</evidence>
<proteinExistence type="predicted"/>
<dbReference type="SUPFAM" id="SSF55785">
    <property type="entry name" value="PYP-like sensor domain (PAS domain)"/>
    <property type="match status" value="1"/>
</dbReference>
<feature type="domain" description="PAS" evidence="12">
    <location>
        <begin position="29"/>
        <end position="84"/>
    </location>
</feature>
<evidence type="ECO:0000256" key="4">
    <source>
        <dbReference type="ARBA" id="ARBA00022679"/>
    </source>
</evidence>
<dbReference type="PROSITE" id="PS50112">
    <property type="entry name" value="PAS"/>
    <property type="match status" value="1"/>
</dbReference>
<dbReference type="InterPro" id="IPR003018">
    <property type="entry name" value="GAF"/>
</dbReference>
<dbReference type="InterPro" id="IPR029016">
    <property type="entry name" value="GAF-like_dom_sf"/>
</dbReference>
<dbReference type="GO" id="GO:0000160">
    <property type="term" value="P:phosphorelay signal transduction system"/>
    <property type="evidence" value="ECO:0007669"/>
    <property type="project" value="UniProtKB-KW"/>
</dbReference>
<evidence type="ECO:0000256" key="6">
    <source>
        <dbReference type="ARBA" id="ARBA00022777"/>
    </source>
</evidence>
<accession>A0A127VDJ5</accession>
<keyword evidence="5" id="KW-0547">Nucleotide-binding</keyword>
<keyword evidence="2" id="KW-0597">Phosphoprotein</keyword>
<dbReference type="Proteomes" id="UP000071561">
    <property type="component" value="Chromosome"/>
</dbReference>
<dbReference type="PRINTS" id="PR01033">
    <property type="entry name" value="PHYTOCHROME"/>
</dbReference>
<dbReference type="Pfam" id="PF00360">
    <property type="entry name" value="PHY"/>
    <property type="match status" value="1"/>
</dbReference>
<sequence>MTDKKNYDSDFCGSLPLHHINSIQDYGYLLIVDNNLNIIQLSENVTQLTGKKLEELINSPLADFIREEDLLKMEGLIQTGIAKRIPLYLQFNEQEGANLFLALLHVGADYIIIELEKQEEAQNRSFADVYQEIKYISSAIDQAESVQEVCTIAIHELRKLSGFDGILMYQFDRDWNGTVIAEEKDERLDQYIGQTFPASDVPKQARQMYLKNPYRLISNRDYEAIRLYPVINPVTNAFIDLSDCNLRGVAKVHLEYMKNMKVKASMSIRVLYNETLWGLISCHHLEPKYLSYELCSIFEWLSEVISTKISLIINKQDYKIIKQIQEKRVALADLVYAHDDIAMGLLKDDTVDILQLFNASGVLIRVNGKLETKGDVPYKTDLYNLMQWLESKNLDNVYSTNALSALYEDAAGYPAIASGVLFIPINQTPGDFLVCFRPEAIQSIDWGGDPNQAINFTADGKKYHPRTSFELWKQTVEQQALPWTKNELEVAESLRSFLFEFTIKQAQQ</sequence>
<dbReference type="PROSITE" id="PS50046">
    <property type="entry name" value="PHYTOCHROME_2"/>
    <property type="match status" value="1"/>
</dbReference>
<evidence type="ECO:0000256" key="3">
    <source>
        <dbReference type="ARBA" id="ARBA00022606"/>
    </source>
</evidence>
<dbReference type="GO" id="GO:0005524">
    <property type="term" value="F:ATP binding"/>
    <property type="evidence" value="ECO:0007669"/>
    <property type="project" value="UniProtKB-KW"/>
</dbReference>
<protein>
    <submittedName>
        <fullName evidence="13">Phytochrome-like protein</fullName>
    </submittedName>
</protein>
<dbReference type="InterPro" id="IPR035965">
    <property type="entry name" value="PAS-like_dom_sf"/>
</dbReference>
<dbReference type="InterPro" id="IPR013515">
    <property type="entry name" value="Phytochrome_cen-reg"/>
</dbReference>
<dbReference type="GO" id="GO:0009881">
    <property type="term" value="F:photoreceptor activity"/>
    <property type="evidence" value="ECO:0007669"/>
    <property type="project" value="UniProtKB-KW"/>
</dbReference>
<evidence type="ECO:0000259" key="12">
    <source>
        <dbReference type="PROSITE" id="PS50112"/>
    </source>
</evidence>
<dbReference type="KEGG" id="pcm:AY601_2097"/>
<dbReference type="GO" id="GO:0009584">
    <property type="term" value="P:detection of visible light"/>
    <property type="evidence" value="ECO:0007669"/>
    <property type="project" value="InterPro"/>
</dbReference>
<dbReference type="GO" id="GO:0006355">
    <property type="term" value="P:regulation of DNA-templated transcription"/>
    <property type="evidence" value="ECO:0007669"/>
    <property type="project" value="InterPro"/>
</dbReference>
<evidence type="ECO:0000256" key="2">
    <source>
        <dbReference type="ARBA" id="ARBA00022553"/>
    </source>
</evidence>
<dbReference type="PATRIC" id="fig|188932.3.peg.2197"/>
<dbReference type="AlphaFoldDB" id="A0A127VDJ5"/>
<keyword evidence="10" id="KW-0675">Receptor</keyword>
<keyword evidence="4" id="KW-0808">Transferase</keyword>
<keyword evidence="7" id="KW-0067">ATP-binding</keyword>
<keyword evidence="6" id="KW-0418">Kinase</keyword>
<name>A0A127VDJ5_9SPHI</name>
<dbReference type="CDD" id="cd00130">
    <property type="entry name" value="PAS"/>
    <property type="match status" value="1"/>
</dbReference>
<keyword evidence="3" id="KW-0716">Sensory transduction</keyword>
<keyword evidence="9" id="KW-0902">Two-component regulatory system</keyword>
<feature type="domain" description="Phytochrome chromophore attachment site" evidence="11">
    <location>
        <begin position="145"/>
        <end position="303"/>
    </location>
</feature>
<organism evidence="13 14">
    <name type="scientific">Pedobacter cryoconitis</name>
    <dbReference type="NCBI Taxonomy" id="188932"/>
    <lineage>
        <taxon>Bacteria</taxon>
        <taxon>Pseudomonadati</taxon>
        <taxon>Bacteroidota</taxon>
        <taxon>Sphingobacteriia</taxon>
        <taxon>Sphingobacteriales</taxon>
        <taxon>Sphingobacteriaceae</taxon>
        <taxon>Pedobacter</taxon>
    </lineage>
</organism>
<evidence type="ECO:0000313" key="14">
    <source>
        <dbReference type="Proteomes" id="UP000071561"/>
    </source>
</evidence>
<keyword evidence="14" id="KW-1185">Reference proteome</keyword>
<dbReference type="InterPro" id="IPR013654">
    <property type="entry name" value="PAS_2"/>
</dbReference>
<dbReference type="Gene3D" id="3.30.450.20">
    <property type="entry name" value="PAS domain"/>
    <property type="match status" value="1"/>
</dbReference>
<dbReference type="Gene3D" id="3.30.450.40">
    <property type="match status" value="1"/>
</dbReference>
<dbReference type="SUPFAM" id="SSF55781">
    <property type="entry name" value="GAF domain-like"/>
    <property type="match status" value="2"/>
</dbReference>
<dbReference type="SMART" id="SM00091">
    <property type="entry name" value="PAS"/>
    <property type="match status" value="1"/>
</dbReference>
<gene>
    <name evidence="13" type="ORF">AY601_2097</name>
</gene>
<evidence type="ECO:0000256" key="8">
    <source>
        <dbReference type="ARBA" id="ARBA00022991"/>
    </source>
</evidence>
<dbReference type="Pfam" id="PF08446">
    <property type="entry name" value="PAS_2"/>
    <property type="match status" value="1"/>
</dbReference>
<evidence type="ECO:0000256" key="10">
    <source>
        <dbReference type="ARBA" id="ARBA00023170"/>
    </source>
</evidence>
<keyword evidence="1" id="KW-0600">Photoreceptor protein</keyword>
<dbReference type="Pfam" id="PF01590">
    <property type="entry name" value="GAF"/>
    <property type="match status" value="1"/>
</dbReference>
<dbReference type="RefSeq" id="WP_068400265.1">
    <property type="nucleotide sequence ID" value="NZ_CP014504.1"/>
</dbReference>
<dbReference type="OrthoDB" id="9766459at2"/>
<evidence type="ECO:0000259" key="11">
    <source>
        <dbReference type="PROSITE" id="PS50046"/>
    </source>
</evidence>
<dbReference type="InterPro" id="IPR000014">
    <property type="entry name" value="PAS"/>
</dbReference>
<dbReference type="InterPro" id="IPR016132">
    <property type="entry name" value="Phyto_chromo_attachment"/>
</dbReference>
<dbReference type="GO" id="GO:0016301">
    <property type="term" value="F:kinase activity"/>
    <property type="evidence" value="ECO:0007669"/>
    <property type="project" value="UniProtKB-KW"/>
</dbReference>
<dbReference type="Gene3D" id="3.30.450.270">
    <property type="match status" value="1"/>
</dbReference>
<evidence type="ECO:0000256" key="1">
    <source>
        <dbReference type="ARBA" id="ARBA00022543"/>
    </source>
</evidence>
<evidence type="ECO:0000256" key="7">
    <source>
        <dbReference type="ARBA" id="ARBA00022840"/>
    </source>
</evidence>
<dbReference type="InterPro" id="IPR043150">
    <property type="entry name" value="Phytochrome_PHY_sf"/>
</dbReference>
<evidence type="ECO:0000256" key="9">
    <source>
        <dbReference type="ARBA" id="ARBA00023012"/>
    </source>
</evidence>
<keyword evidence="8" id="KW-0157">Chromophore</keyword>
<dbReference type="PANTHER" id="PTHR43065">
    <property type="entry name" value="SENSOR HISTIDINE KINASE"/>
    <property type="match status" value="1"/>
</dbReference>
<evidence type="ECO:0000313" key="13">
    <source>
        <dbReference type="EMBL" id="AMP98998.1"/>
    </source>
</evidence>